<feature type="transmembrane region" description="Helical" evidence="8">
    <location>
        <begin position="426"/>
        <end position="451"/>
    </location>
</feature>
<dbReference type="STRING" id="463025.BAU08_10445"/>
<evidence type="ECO:0000313" key="13">
    <source>
        <dbReference type="Proteomes" id="UP000092213"/>
    </source>
</evidence>
<evidence type="ECO:0000256" key="4">
    <source>
        <dbReference type="ARBA" id="ARBA00022741"/>
    </source>
</evidence>
<keyword evidence="5" id="KW-0067">ATP-binding</keyword>
<dbReference type="Gene3D" id="3.40.50.300">
    <property type="entry name" value="P-loop containing nucleotide triphosphate hydrolases"/>
    <property type="match status" value="1"/>
</dbReference>
<dbReference type="PROSITE" id="PS00211">
    <property type="entry name" value="ABC_TRANSPORTER_1"/>
    <property type="match status" value="1"/>
</dbReference>
<name>A0A193FVB1_9BORD</name>
<dbReference type="PANTHER" id="PTHR24221">
    <property type="entry name" value="ATP-BINDING CASSETTE SUB-FAMILY B"/>
    <property type="match status" value="1"/>
</dbReference>
<dbReference type="InterPro" id="IPR017871">
    <property type="entry name" value="ABC_transporter-like_CS"/>
</dbReference>
<dbReference type="GO" id="GO:0006508">
    <property type="term" value="P:proteolysis"/>
    <property type="evidence" value="ECO:0007669"/>
    <property type="project" value="InterPro"/>
</dbReference>
<keyword evidence="7 8" id="KW-0472">Membrane</keyword>
<dbReference type="Pfam" id="PF00664">
    <property type="entry name" value="ABC_membrane"/>
    <property type="match status" value="1"/>
</dbReference>
<evidence type="ECO:0000256" key="5">
    <source>
        <dbReference type="ARBA" id="ARBA00022840"/>
    </source>
</evidence>
<keyword evidence="3 8" id="KW-0812">Transmembrane</keyword>
<dbReference type="SUPFAM" id="SSF90123">
    <property type="entry name" value="ABC transporter transmembrane region"/>
    <property type="match status" value="1"/>
</dbReference>
<evidence type="ECO:0000256" key="8">
    <source>
        <dbReference type="SAM" id="Phobius"/>
    </source>
</evidence>
<evidence type="ECO:0000259" key="11">
    <source>
        <dbReference type="PROSITE" id="PS50990"/>
    </source>
</evidence>
<feature type="domain" description="Peptidase C39" evidence="11">
    <location>
        <begin position="39"/>
        <end position="158"/>
    </location>
</feature>
<dbReference type="Pfam" id="PF00005">
    <property type="entry name" value="ABC_tran"/>
    <property type="match status" value="1"/>
</dbReference>
<evidence type="ECO:0000256" key="1">
    <source>
        <dbReference type="ARBA" id="ARBA00004651"/>
    </source>
</evidence>
<reference evidence="12 13" key="1">
    <citation type="submission" date="2016-06" db="EMBL/GenBank/DDBJ databases">
        <title>Complete genome sequences of Bordetella bronchialis and Bordetella flabilis.</title>
        <authorList>
            <person name="LiPuma J.J."/>
            <person name="Spilker T."/>
        </authorList>
    </citation>
    <scope>NUCLEOTIDE SEQUENCE [LARGE SCALE GENOMIC DNA]</scope>
    <source>
        <strain evidence="12 13">AU17976</strain>
    </source>
</reference>
<dbReference type="InterPro" id="IPR005074">
    <property type="entry name" value="Peptidase_C39"/>
</dbReference>
<dbReference type="SMART" id="SM00382">
    <property type="entry name" value="AAA"/>
    <property type="match status" value="1"/>
</dbReference>
<dbReference type="InterPro" id="IPR011527">
    <property type="entry name" value="ABC1_TM_dom"/>
</dbReference>
<dbReference type="GO" id="GO:0016887">
    <property type="term" value="F:ATP hydrolysis activity"/>
    <property type="evidence" value="ECO:0007669"/>
    <property type="project" value="InterPro"/>
</dbReference>
<dbReference type="CDD" id="cd18567">
    <property type="entry name" value="ABC_6TM_CvaB_RaxB_like"/>
    <property type="match status" value="1"/>
</dbReference>
<dbReference type="PROSITE" id="PS50990">
    <property type="entry name" value="PEPTIDASE_C39"/>
    <property type="match status" value="1"/>
</dbReference>
<feature type="domain" description="ABC transporter" evidence="9">
    <location>
        <begin position="509"/>
        <end position="721"/>
    </location>
</feature>
<dbReference type="Gene3D" id="3.90.70.10">
    <property type="entry name" value="Cysteine proteinases"/>
    <property type="match status" value="1"/>
</dbReference>
<dbReference type="GO" id="GO:0008233">
    <property type="term" value="F:peptidase activity"/>
    <property type="evidence" value="ECO:0007669"/>
    <property type="project" value="InterPro"/>
</dbReference>
<evidence type="ECO:0000259" key="10">
    <source>
        <dbReference type="PROSITE" id="PS50929"/>
    </source>
</evidence>
<dbReference type="PANTHER" id="PTHR24221:SF606">
    <property type="entry name" value="COLICIN V SECRETION-PROCESSING ATP-BINDING PROTEIN"/>
    <property type="match status" value="1"/>
</dbReference>
<evidence type="ECO:0000313" key="12">
    <source>
        <dbReference type="EMBL" id="ANN71697.1"/>
    </source>
</evidence>
<organism evidence="12 13">
    <name type="scientific">Bordetella bronchialis</name>
    <dbReference type="NCBI Taxonomy" id="463025"/>
    <lineage>
        <taxon>Bacteria</taxon>
        <taxon>Pseudomonadati</taxon>
        <taxon>Pseudomonadota</taxon>
        <taxon>Betaproteobacteria</taxon>
        <taxon>Burkholderiales</taxon>
        <taxon>Alcaligenaceae</taxon>
        <taxon>Bordetella</taxon>
    </lineage>
</organism>
<dbReference type="InterPro" id="IPR003593">
    <property type="entry name" value="AAA+_ATPase"/>
</dbReference>
<feature type="transmembrane region" description="Helical" evidence="8">
    <location>
        <begin position="315"/>
        <end position="342"/>
    </location>
</feature>
<keyword evidence="6 8" id="KW-1133">Transmembrane helix</keyword>
<feature type="transmembrane region" description="Helical" evidence="8">
    <location>
        <begin position="189"/>
        <end position="210"/>
    </location>
</feature>
<evidence type="ECO:0000259" key="9">
    <source>
        <dbReference type="PROSITE" id="PS50893"/>
    </source>
</evidence>
<keyword evidence="4" id="KW-0547">Nucleotide-binding</keyword>
<dbReference type="InterPro" id="IPR003439">
    <property type="entry name" value="ABC_transporter-like_ATP-bd"/>
</dbReference>
<dbReference type="GO" id="GO:0140359">
    <property type="term" value="F:ABC-type transporter activity"/>
    <property type="evidence" value="ECO:0007669"/>
    <property type="project" value="InterPro"/>
</dbReference>
<dbReference type="Gene3D" id="1.20.1560.10">
    <property type="entry name" value="ABC transporter type 1, transmembrane domain"/>
    <property type="match status" value="1"/>
</dbReference>
<dbReference type="GO" id="GO:0005886">
    <property type="term" value="C:plasma membrane"/>
    <property type="evidence" value="ECO:0007669"/>
    <property type="project" value="UniProtKB-SubCell"/>
</dbReference>
<dbReference type="GO" id="GO:0005524">
    <property type="term" value="F:ATP binding"/>
    <property type="evidence" value="ECO:0007669"/>
    <property type="project" value="UniProtKB-KW"/>
</dbReference>
<gene>
    <name evidence="12" type="ORF">BAU08_10445</name>
</gene>
<dbReference type="PROSITE" id="PS50929">
    <property type="entry name" value="ABC_TM1F"/>
    <property type="match status" value="1"/>
</dbReference>
<sequence length="721" mass="79068">MGIRPAISTKAQTMTRRSRGAARALFSFRQHRSIRTILQVEATECGLACLAMIAEFYGHRVGLPELRRRYAISRKGSSLAGLVQIASQVRLASRAVRAELPSLGGLRMPCILHWEFNHFVVLERIKSGMAHIHDPAHGFVKVTMDAVSRKFTGVALEIWPAEGFEEVNENNGIRVSRLIGSLRGLRGTFLQLLVLSAALEVFVLAAPFYVQWTVDHAVPSADFDLMALLAVGFSALVICQSVTSLTRSWLLMHLGAVWNIRWRARIFSHLTQLPLDFFSKRHLGDLLSKVGAADEIQRSVTASYLEGTIDGLMTLLTLALLFLYSPRLAFIAFLSAATYAVIRVSLLGPTRVAVQTHLIHVAKQQSHLLETLRGIRAIKLFSGEAVRQAAWLSLMADQINADVRVQRLTIVYKHSHALLSGFENILVVWLGACSVVEGNLTVGALMAFIAYKTLFQSRMGALIDRVAEYRMLSVQAERLSDIALAQTEEPARTSFSCDLAMGEADALQLEVSQLSFRYGDDEPLILENVTFTVYPGESLAITGASGSGKSTLAHLLLGVLTPTGGSVVLRSAARRHTDAGALRRAFGTVMQDDILLAGSLFENISFFDATADPEWVVACARMACIHDDINAMPMRYHTLVGDMGSALSGGQKQRILLARALYKRPAFLLLDEATSNLDIACERQVNAAVRALPMTRIIIAHRPETIASANRVLCLERGTIS</sequence>
<dbReference type="EMBL" id="CP016171">
    <property type="protein sequence ID" value="ANN71697.1"/>
    <property type="molecule type" value="Genomic_DNA"/>
</dbReference>
<accession>A0A193FVB1</accession>
<dbReference type="InterPro" id="IPR039421">
    <property type="entry name" value="Type_1_exporter"/>
</dbReference>
<proteinExistence type="predicted"/>
<dbReference type="SUPFAM" id="SSF52540">
    <property type="entry name" value="P-loop containing nucleoside triphosphate hydrolases"/>
    <property type="match status" value="1"/>
</dbReference>
<feature type="domain" description="ABC transmembrane type-1" evidence="10">
    <location>
        <begin position="192"/>
        <end position="471"/>
    </location>
</feature>
<comment type="subcellular location">
    <subcellularLocation>
        <location evidence="1">Cell membrane</location>
        <topology evidence="1">Multi-pass membrane protein</topology>
    </subcellularLocation>
</comment>
<protein>
    <recommendedName>
        <fullName evidence="14">ABC transporter</fullName>
    </recommendedName>
</protein>
<feature type="transmembrane region" description="Helical" evidence="8">
    <location>
        <begin position="225"/>
        <end position="245"/>
    </location>
</feature>
<keyword evidence="2" id="KW-1003">Cell membrane</keyword>
<evidence type="ECO:0000256" key="2">
    <source>
        <dbReference type="ARBA" id="ARBA00022475"/>
    </source>
</evidence>
<dbReference type="InterPro" id="IPR036640">
    <property type="entry name" value="ABC1_TM_sf"/>
</dbReference>
<evidence type="ECO:0000256" key="6">
    <source>
        <dbReference type="ARBA" id="ARBA00022989"/>
    </source>
</evidence>
<dbReference type="GO" id="GO:0034040">
    <property type="term" value="F:ATPase-coupled lipid transmembrane transporter activity"/>
    <property type="evidence" value="ECO:0007669"/>
    <property type="project" value="TreeGrafter"/>
</dbReference>
<dbReference type="Pfam" id="PF03412">
    <property type="entry name" value="Peptidase_C39"/>
    <property type="match status" value="1"/>
</dbReference>
<dbReference type="AlphaFoldDB" id="A0A193FVB1"/>
<dbReference type="Proteomes" id="UP000092213">
    <property type="component" value="Chromosome"/>
</dbReference>
<evidence type="ECO:0000256" key="7">
    <source>
        <dbReference type="ARBA" id="ARBA00023136"/>
    </source>
</evidence>
<dbReference type="PROSITE" id="PS50893">
    <property type="entry name" value="ABC_TRANSPORTER_2"/>
    <property type="match status" value="1"/>
</dbReference>
<evidence type="ECO:0008006" key="14">
    <source>
        <dbReference type="Google" id="ProtNLM"/>
    </source>
</evidence>
<evidence type="ECO:0000256" key="3">
    <source>
        <dbReference type="ARBA" id="ARBA00022692"/>
    </source>
</evidence>
<dbReference type="InterPro" id="IPR027417">
    <property type="entry name" value="P-loop_NTPase"/>
</dbReference>